<dbReference type="GO" id="GO:0004663">
    <property type="term" value="F:Rab geranylgeranyltransferase activity"/>
    <property type="evidence" value="ECO:0007669"/>
    <property type="project" value="UniProtKB-UniRule"/>
</dbReference>
<feature type="domain" description="Prenyltransferase alpha-alpha toroid" evidence="9">
    <location>
        <begin position="20"/>
        <end position="308"/>
    </location>
</feature>
<name>A0AAW0EVI7_9TRYP</name>
<dbReference type="CDD" id="cd02894">
    <property type="entry name" value="GGTase-II"/>
    <property type="match status" value="1"/>
</dbReference>
<evidence type="ECO:0000256" key="7">
    <source>
        <dbReference type="ARBA" id="ARBA00047658"/>
    </source>
</evidence>
<evidence type="ECO:0000256" key="1">
    <source>
        <dbReference type="ARBA" id="ARBA00010497"/>
    </source>
</evidence>
<accession>A0AAW0EVI7</accession>
<dbReference type="Pfam" id="PF00432">
    <property type="entry name" value="Prenyltrans"/>
    <property type="match status" value="1"/>
</dbReference>
<organism evidence="10 11">
    <name type="scientific">Novymonas esmeraldas</name>
    <dbReference type="NCBI Taxonomy" id="1808958"/>
    <lineage>
        <taxon>Eukaryota</taxon>
        <taxon>Discoba</taxon>
        <taxon>Euglenozoa</taxon>
        <taxon>Kinetoplastea</taxon>
        <taxon>Metakinetoplastina</taxon>
        <taxon>Trypanosomatida</taxon>
        <taxon>Trypanosomatidae</taxon>
        <taxon>Novymonas</taxon>
    </lineage>
</organism>
<dbReference type="EC" id="2.5.1.60" evidence="8"/>
<dbReference type="Gene3D" id="1.50.10.20">
    <property type="match status" value="1"/>
</dbReference>
<dbReference type="AlphaFoldDB" id="A0AAW0EVI7"/>
<dbReference type="GO" id="GO:0046872">
    <property type="term" value="F:metal ion binding"/>
    <property type="evidence" value="ECO:0007669"/>
    <property type="project" value="UniProtKB-KW"/>
</dbReference>
<keyword evidence="11" id="KW-1185">Reference proteome</keyword>
<dbReference type="PANTHER" id="PTHR11774">
    <property type="entry name" value="GERANYLGERANYL TRANSFERASE TYPE BETA SUBUNIT"/>
    <property type="match status" value="1"/>
</dbReference>
<keyword evidence="5" id="KW-0677">Repeat</keyword>
<evidence type="ECO:0000256" key="3">
    <source>
        <dbReference type="ARBA" id="ARBA00022679"/>
    </source>
</evidence>
<dbReference type="InterPro" id="IPR001330">
    <property type="entry name" value="Prenyltrans"/>
</dbReference>
<evidence type="ECO:0000256" key="5">
    <source>
        <dbReference type="ARBA" id="ARBA00022737"/>
    </source>
</evidence>
<gene>
    <name evidence="10" type="ORF">NESM_000654000</name>
</gene>
<dbReference type="InterPro" id="IPR026873">
    <property type="entry name" value="Ptb1"/>
</dbReference>
<evidence type="ECO:0000256" key="2">
    <source>
        <dbReference type="ARBA" id="ARBA00022602"/>
    </source>
</evidence>
<dbReference type="PANTHER" id="PTHR11774:SF11">
    <property type="entry name" value="GERANYLGERANYL TRANSFERASE TYPE-2 SUBUNIT BETA"/>
    <property type="match status" value="1"/>
</dbReference>
<evidence type="ECO:0000259" key="9">
    <source>
        <dbReference type="Pfam" id="PF00432"/>
    </source>
</evidence>
<comment type="catalytic activity">
    <reaction evidence="7 8">
        <text>geranylgeranyl diphosphate + L-cysteinyl-[protein] = S-geranylgeranyl-L-cysteinyl-[protein] + diphosphate</text>
        <dbReference type="Rhea" id="RHEA:21240"/>
        <dbReference type="Rhea" id="RHEA-COMP:10131"/>
        <dbReference type="Rhea" id="RHEA-COMP:11537"/>
        <dbReference type="ChEBI" id="CHEBI:29950"/>
        <dbReference type="ChEBI" id="CHEBI:33019"/>
        <dbReference type="ChEBI" id="CHEBI:57533"/>
        <dbReference type="ChEBI" id="CHEBI:86021"/>
        <dbReference type="EC" id="2.5.1.60"/>
    </reaction>
</comment>
<dbReference type="SUPFAM" id="SSF48239">
    <property type="entry name" value="Terpenoid cyclases/Protein prenyltransferases"/>
    <property type="match status" value="1"/>
</dbReference>
<keyword evidence="3 8" id="KW-0808">Transferase</keyword>
<evidence type="ECO:0000256" key="4">
    <source>
        <dbReference type="ARBA" id="ARBA00022723"/>
    </source>
</evidence>
<dbReference type="GO" id="GO:0005968">
    <property type="term" value="C:Rab-protein geranylgeranyltransferase complex"/>
    <property type="evidence" value="ECO:0007669"/>
    <property type="project" value="UniProtKB-UniRule"/>
</dbReference>
<keyword evidence="6 8" id="KW-0862">Zinc</keyword>
<proteinExistence type="inferred from homology"/>
<protein>
    <recommendedName>
        <fullName evidence="8">Geranylgeranyl transferase type-2 subunit beta</fullName>
        <ecNumber evidence="8">2.5.1.60</ecNumber>
    </recommendedName>
</protein>
<comment type="similarity">
    <text evidence="1 8">Belongs to the protein prenyltransferase subunit beta family.</text>
</comment>
<dbReference type="InterPro" id="IPR045089">
    <property type="entry name" value="PGGT1B-like"/>
</dbReference>
<evidence type="ECO:0000256" key="6">
    <source>
        <dbReference type="ARBA" id="ARBA00022833"/>
    </source>
</evidence>
<evidence type="ECO:0000256" key="8">
    <source>
        <dbReference type="RuleBase" id="RU365076"/>
    </source>
</evidence>
<keyword evidence="2 8" id="KW-0637">Prenyltransferase</keyword>
<evidence type="ECO:0000313" key="11">
    <source>
        <dbReference type="Proteomes" id="UP001430356"/>
    </source>
</evidence>
<comment type="caution">
    <text evidence="10">The sequence shown here is derived from an EMBL/GenBank/DDBJ whole genome shotgun (WGS) entry which is preliminary data.</text>
</comment>
<dbReference type="Proteomes" id="UP001430356">
    <property type="component" value="Unassembled WGS sequence"/>
</dbReference>
<dbReference type="EMBL" id="JAECZO010000095">
    <property type="protein sequence ID" value="KAK7197090.1"/>
    <property type="molecule type" value="Genomic_DNA"/>
</dbReference>
<dbReference type="InterPro" id="IPR008930">
    <property type="entry name" value="Terpenoid_cyclase/PrenylTrfase"/>
</dbReference>
<sequence length="335" mass="36825">MSHTTPSSSPASGPIAADLHLKFVHELDENTQWKAQHLKMNGVYWGLGALVLLRRLDYDAESVVAFVLSCHNDDGGFGGNTDMDSHLLHTMSAVQLLCMFDALGRLDVDRTACWIASLQLPDGSFQGDVWGEVDTRFSYIALNCLRLLDRCDLVDVAAAVEYVLRCQNWDGGFGVSPGAESHAGQIFCCVGALCLANALDRIDRDRVAAWLAMRQLPSGGLNGRPEKKADVCYSWWVVSSLSALGRTSWIDRQALFRYILSCQDTQDGGFSDKPGNQPDVYHTFFGLCGLSLLGYEGYDLNAINPVYALSYEVLDRLRIAPEHGGDVGRRVPRGK</sequence>
<keyword evidence="4 8" id="KW-0479">Metal-binding</keyword>
<evidence type="ECO:0000313" key="10">
    <source>
        <dbReference type="EMBL" id="KAK7197090.1"/>
    </source>
</evidence>
<reference evidence="10 11" key="1">
    <citation type="journal article" date="2021" name="MBio">
        <title>A New Model Trypanosomatid, Novymonas esmeraldas: Genomic Perception of Its 'Candidatus Pandoraea novymonadis' Endosymbiont.</title>
        <authorList>
            <person name="Zakharova A."/>
            <person name="Saura A."/>
            <person name="Butenko A."/>
            <person name="Podesvova L."/>
            <person name="Warmusova S."/>
            <person name="Kostygov A.Y."/>
            <person name="Nenarokova A."/>
            <person name="Lukes J."/>
            <person name="Opperdoes F.R."/>
            <person name="Yurchenko V."/>
        </authorList>
    </citation>
    <scope>NUCLEOTIDE SEQUENCE [LARGE SCALE GENOMIC DNA]</scope>
    <source>
        <strain evidence="10 11">E262AT.01</strain>
    </source>
</reference>
<dbReference type="FunFam" id="1.50.10.20:FF:000029">
    <property type="entry name" value="Geranylgeranyl transferase type-2 subunit beta"/>
    <property type="match status" value="1"/>
</dbReference>
<comment type="cofactor">
    <cofactor evidence="8">
        <name>Zn(2+)</name>
        <dbReference type="ChEBI" id="CHEBI:29105"/>
    </cofactor>
    <text evidence="8">Binds 1 zinc ion per subunit.</text>
</comment>
<comment type="function">
    <text evidence="8">Catalyzes the transfer of a geranylgeranyl moiety from geranylgeranyl diphosphate to both cysteines of proteins with the C-terminal sequence -XXCC, -XCXC and -CCXX.</text>
</comment>